<sequence length="205" mass="22008">MIADTVIEVQARQKLGSNEARRCRRAGAIPVNVYGRQQPSFNGLVDRKAFAAFVRKGVSRATVFNISLPEEGLVPVIIREVQTHPVRGSIEHLDFLRVALDEPVKTPVPLRLQGEPLGVKQGAVLQRGVRTLTVKCLTAQLPTEIVVDITDLKIGGRIYAQDVKLPEGVQLLSPPTQLIASLVGTRASAEAAAAAAGEAPKKGKK</sequence>
<keyword evidence="9" id="KW-1185">Reference proteome</keyword>
<dbReference type="PANTHER" id="PTHR33284:SF1">
    <property type="entry name" value="RIBOSOMAL PROTEIN L25_GLN-TRNA SYNTHETASE, ANTI-CODON-BINDING DOMAIN-CONTAINING PROTEIN"/>
    <property type="match status" value="1"/>
</dbReference>
<name>A0ABX8AX98_9BACT</name>
<dbReference type="Proteomes" id="UP000677668">
    <property type="component" value="Chromosome 1"/>
</dbReference>
<accession>A0ABX8AX98</accession>
<dbReference type="InterPro" id="IPR029751">
    <property type="entry name" value="Ribosomal_L25_dom"/>
</dbReference>
<evidence type="ECO:0000313" key="9">
    <source>
        <dbReference type="Proteomes" id="UP000677668"/>
    </source>
</evidence>
<dbReference type="EMBL" id="CP072642">
    <property type="protein sequence ID" value="QUV93327.1"/>
    <property type="molecule type" value="Genomic_DNA"/>
</dbReference>
<reference evidence="8 9" key="1">
    <citation type="submission" date="2021-03" db="EMBL/GenBank/DDBJ databases">
        <title>Genomic and phenotypic characterization of Chloracidobacterium isolates provides evidence for multiple species.</title>
        <authorList>
            <person name="Saini M.K."/>
            <person name="Costas A.M.G."/>
            <person name="Tank M."/>
            <person name="Bryant D.A."/>
        </authorList>
    </citation>
    <scope>NUCLEOTIDE SEQUENCE [LARGE SCALE GENOMIC DNA]</scope>
    <source>
        <strain evidence="8 9">N</strain>
    </source>
</reference>
<dbReference type="CDD" id="cd00495">
    <property type="entry name" value="Ribosomal_L25_TL5_CTC"/>
    <property type="match status" value="1"/>
</dbReference>
<feature type="domain" description="Large ribosomal subunit protein bL25 beta" evidence="7">
    <location>
        <begin position="104"/>
        <end position="185"/>
    </location>
</feature>
<dbReference type="SUPFAM" id="SSF50715">
    <property type="entry name" value="Ribosomal protein L25-like"/>
    <property type="match status" value="1"/>
</dbReference>
<dbReference type="InterPro" id="IPR037121">
    <property type="entry name" value="Ribosomal_bL25_C"/>
</dbReference>
<dbReference type="Pfam" id="PF14693">
    <property type="entry name" value="Ribosomal_TL5_C"/>
    <property type="match status" value="1"/>
</dbReference>
<evidence type="ECO:0000259" key="6">
    <source>
        <dbReference type="Pfam" id="PF01386"/>
    </source>
</evidence>
<dbReference type="InterPro" id="IPR001021">
    <property type="entry name" value="Ribosomal_bL25_long"/>
</dbReference>
<proteinExistence type="inferred from homology"/>
<dbReference type="RefSeq" id="WP_211421718.1">
    <property type="nucleotide sequence ID" value="NZ_CP072642.1"/>
</dbReference>
<gene>
    <name evidence="5" type="primary">rplY</name>
    <name evidence="5" type="synonym">ctc</name>
    <name evidence="8" type="ORF">J8C05_08060</name>
</gene>
<dbReference type="HAMAP" id="MF_01334">
    <property type="entry name" value="Ribosomal_bL25_CTC"/>
    <property type="match status" value="1"/>
</dbReference>
<keyword evidence="3 5" id="KW-0689">Ribosomal protein</keyword>
<dbReference type="Pfam" id="PF01386">
    <property type="entry name" value="Ribosomal_L25p"/>
    <property type="match status" value="1"/>
</dbReference>
<evidence type="ECO:0000256" key="3">
    <source>
        <dbReference type="ARBA" id="ARBA00022980"/>
    </source>
</evidence>
<feature type="domain" description="Large ribosomal subunit protein bL25 L25" evidence="6">
    <location>
        <begin position="7"/>
        <end position="95"/>
    </location>
</feature>
<dbReference type="PANTHER" id="PTHR33284">
    <property type="entry name" value="RIBOSOMAL PROTEIN L25/GLN-TRNA SYNTHETASE, ANTI-CODON-BINDING DOMAIN-CONTAINING PROTEIN"/>
    <property type="match status" value="1"/>
</dbReference>
<comment type="subunit">
    <text evidence="5">Part of the 50S ribosomal subunit; part of the 5S rRNA/L5/L18/L25 subcomplex. Contacts the 5S rRNA. Binds to the 5S rRNA independently of L5 and L18.</text>
</comment>
<dbReference type="InterPro" id="IPR020057">
    <property type="entry name" value="Ribosomal_bL25_b-dom"/>
</dbReference>
<organism evidence="8 9">
    <name type="scientific">Chloracidobacterium sp. N</name>
    <dbReference type="NCBI Taxonomy" id="2821540"/>
    <lineage>
        <taxon>Bacteria</taxon>
        <taxon>Pseudomonadati</taxon>
        <taxon>Acidobacteriota</taxon>
        <taxon>Terriglobia</taxon>
        <taxon>Terriglobales</taxon>
        <taxon>Acidobacteriaceae</taxon>
        <taxon>Chloracidobacterium</taxon>
        <taxon>Chloracidobacterium aggregatum</taxon>
    </lineage>
</organism>
<dbReference type="InterPro" id="IPR011035">
    <property type="entry name" value="Ribosomal_bL25/Gln-tRNA_synth"/>
</dbReference>
<keyword evidence="4 5" id="KW-0687">Ribonucleoprotein</keyword>
<evidence type="ECO:0000256" key="1">
    <source>
        <dbReference type="ARBA" id="ARBA00022730"/>
    </source>
</evidence>
<evidence type="ECO:0000256" key="4">
    <source>
        <dbReference type="ARBA" id="ARBA00023274"/>
    </source>
</evidence>
<evidence type="ECO:0000313" key="8">
    <source>
        <dbReference type="EMBL" id="QUV93327.1"/>
    </source>
</evidence>
<dbReference type="GO" id="GO:0005840">
    <property type="term" value="C:ribosome"/>
    <property type="evidence" value="ECO:0007669"/>
    <property type="project" value="UniProtKB-KW"/>
</dbReference>
<dbReference type="InterPro" id="IPR020930">
    <property type="entry name" value="Ribosomal_uL5_bac-type"/>
</dbReference>
<comment type="similarity">
    <text evidence="5">Belongs to the bacterial ribosomal protein bL25 family. CTC subfamily.</text>
</comment>
<dbReference type="InterPro" id="IPR020056">
    <property type="entry name" value="Rbsml_bL25/Gln-tRNA_synth_N"/>
</dbReference>
<evidence type="ECO:0000256" key="5">
    <source>
        <dbReference type="HAMAP-Rule" id="MF_01334"/>
    </source>
</evidence>
<dbReference type="Gene3D" id="2.170.120.20">
    <property type="entry name" value="Ribosomal protein L25, beta domain"/>
    <property type="match status" value="1"/>
</dbReference>
<evidence type="ECO:0000256" key="2">
    <source>
        <dbReference type="ARBA" id="ARBA00022884"/>
    </source>
</evidence>
<keyword evidence="2 5" id="KW-0694">RNA-binding</keyword>
<evidence type="ECO:0000259" key="7">
    <source>
        <dbReference type="Pfam" id="PF14693"/>
    </source>
</evidence>
<dbReference type="Gene3D" id="2.40.240.10">
    <property type="entry name" value="Ribosomal Protein L25, Chain P"/>
    <property type="match status" value="1"/>
</dbReference>
<keyword evidence="1 5" id="KW-0699">rRNA-binding</keyword>
<protein>
    <recommendedName>
        <fullName evidence="5">Large ribosomal subunit protein bL25</fullName>
    </recommendedName>
    <alternativeName>
        <fullName evidence="5">General stress protein CTC</fullName>
    </alternativeName>
</protein>
<comment type="function">
    <text evidence="5">This is one of the proteins that binds to the 5S RNA in the ribosome where it forms part of the central protuberance.</text>
</comment>
<dbReference type="NCBIfam" id="TIGR00731">
    <property type="entry name" value="bL25_bact_ctc"/>
    <property type="match status" value="1"/>
</dbReference>